<comment type="caution">
    <text evidence="7">The sequence shown here is derived from an EMBL/GenBank/DDBJ whole genome shotgun (WGS) entry which is preliminary data.</text>
</comment>
<dbReference type="OrthoDB" id="19439at2759"/>
<dbReference type="Gene3D" id="3.30.780.10">
    <property type="entry name" value="SUI1-like domain"/>
    <property type="match status" value="1"/>
</dbReference>
<dbReference type="GO" id="GO:0003735">
    <property type="term" value="F:structural constituent of ribosome"/>
    <property type="evidence" value="ECO:0007669"/>
    <property type="project" value="InterPro"/>
</dbReference>
<dbReference type="PANTHER" id="PTHR13477:SF0">
    <property type="entry name" value="LARGE RIBOSOMAL SUBUNIT PROTEIN ML49"/>
    <property type="match status" value="1"/>
</dbReference>
<evidence type="ECO:0000256" key="5">
    <source>
        <dbReference type="ARBA" id="ARBA00023274"/>
    </source>
</evidence>
<keyword evidence="8" id="KW-1185">Reference proteome</keyword>
<dbReference type="Proteomes" id="UP000319731">
    <property type="component" value="Unassembled WGS sequence"/>
</dbReference>
<dbReference type="GeneID" id="42001377"/>
<keyword evidence="4" id="KW-0496">Mitochondrion</keyword>
<dbReference type="AlphaFoldDB" id="A0A507CK37"/>
<evidence type="ECO:0000313" key="8">
    <source>
        <dbReference type="Proteomes" id="UP000319731"/>
    </source>
</evidence>
<organism evidence="7 8">
    <name type="scientific">Synchytrium microbalum</name>
    <dbReference type="NCBI Taxonomy" id="1806994"/>
    <lineage>
        <taxon>Eukaryota</taxon>
        <taxon>Fungi</taxon>
        <taxon>Fungi incertae sedis</taxon>
        <taxon>Chytridiomycota</taxon>
        <taxon>Chytridiomycota incertae sedis</taxon>
        <taxon>Chytridiomycetes</taxon>
        <taxon>Synchytriales</taxon>
        <taxon>Synchytriaceae</taxon>
        <taxon>Synchytrium</taxon>
    </lineage>
</organism>
<evidence type="ECO:0000256" key="4">
    <source>
        <dbReference type="ARBA" id="ARBA00023128"/>
    </source>
</evidence>
<protein>
    <recommendedName>
        <fullName evidence="6">Large ribosomal subunit protein mL49</fullName>
    </recommendedName>
</protein>
<dbReference type="EMBL" id="QEAO01000001">
    <property type="protein sequence ID" value="TPX38163.1"/>
    <property type="molecule type" value="Genomic_DNA"/>
</dbReference>
<dbReference type="PANTHER" id="PTHR13477">
    <property type="entry name" value="MITOCHONDRIAL 39S RIBOSOMAL PROTEIN L49"/>
    <property type="match status" value="1"/>
</dbReference>
<reference evidence="7 8" key="1">
    <citation type="journal article" date="2019" name="Sci. Rep.">
        <title>Comparative genomics of chytrid fungi reveal insights into the obligate biotrophic and pathogenic lifestyle of Synchytrium endobioticum.</title>
        <authorList>
            <person name="van de Vossenberg B.T.L.H."/>
            <person name="Warris S."/>
            <person name="Nguyen H.D.T."/>
            <person name="van Gent-Pelzer M.P.E."/>
            <person name="Joly D.L."/>
            <person name="van de Geest H.C."/>
            <person name="Bonants P.J.M."/>
            <person name="Smith D.S."/>
            <person name="Levesque C.A."/>
            <person name="van der Lee T.A.J."/>
        </authorList>
    </citation>
    <scope>NUCLEOTIDE SEQUENCE [LARGE SCALE GENOMIC DNA]</scope>
    <source>
        <strain evidence="7 8">JEL517</strain>
    </source>
</reference>
<accession>A0A507CK37</accession>
<dbReference type="Pfam" id="PF05046">
    <property type="entry name" value="Img2"/>
    <property type="match status" value="1"/>
</dbReference>
<name>A0A507CK37_9FUNG</name>
<comment type="subcellular location">
    <subcellularLocation>
        <location evidence="1">Mitochondrion</location>
    </subcellularLocation>
</comment>
<evidence type="ECO:0000256" key="3">
    <source>
        <dbReference type="ARBA" id="ARBA00022980"/>
    </source>
</evidence>
<evidence type="ECO:0000256" key="6">
    <source>
        <dbReference type="ARBA" id="ARBA00035191"/>
    </source>
</evidence>
<keyword evidence="3" id="KW-0689">Ribosomal protein</keyword>
<sequence>MYTLRSLLTRALSRTSPLIRSNELSASTIQQQSHPYSLMAKRIMGRRPRPQMTKSVRKPTPRLIALVTKDNLPYLVKRTAIAKWLPVYKDIKNQTGIWTVIRRIEGDVNALANDLTSFIPSHRVHVKEVARHVRIKGDYIKEVKDWLTARQF</sequence>
<proteinExistence type="inferred from homology"/>
<keyword evidence="5" id="KW-0687">Ribonucleoprotein</keyword>
<dbReference type="RefSeq" id="XP_031027878.1">
    <property type="nucleotide sequence ID" value="XM_031166080.1"/>
</dbReference>
<evidence type="ECO:0000256" key="2">
    <source>
        <dbReference type="ARBA" id="ARBA00005677"/>
    </source>
</evidence>
<evidence type="ECO:0000256" key="1">
    <source>
        <dbReference type="ARBA" id="ARBA00004173"/>
    </source>
</evidence>
<dbReference type="GO" id="GO:0005762">
    <property type="term" value="C:mitochondrial large ribosomal subunit"/>
    <property type="evidence" value="ECO:0007669"/>
    <property type="project" value="TreeGrafter"/>
</dbReference>
<gene>
    <name evidence="7" type="ORF">SmJEL517_g00150</name>
</gene>
<evidence type="ECO:0000313" key="7">
    <source>
        <dbReference type="EMBL" id="TPX38163.1"/>
    </source>
</evidence>
<dbReference type="GO" id="GO:0006412">
    <property type="term" value="P:translation"/>
    <property type="evidence" value="ECO:0007669"/>
    <property type="project" value="InterPro"/>
</dbReference>
<dbReference type="InterPro" id="IPR007740">
    <property type="entry name" value="Ribosomal_mL49"/>
</dbReference>
<comment type="similarity">
    <text evidence="2">Belongs to the mitochondrion-specific ribosomal protein mL49 family.</text>
</comment>
<dbReference type="STRING" id="1806994.A0A507CK37"/>